<evidence type="ECO:0000313" key="4">
    <source>
        <dbReference type="Proteomes" id="UP000472676"/>
    </source>
</evidence>
<reference evidence="3 4" key="1">
    <citation type="journal article" date="2014" name="Int. J. Syst. Evol. Microbiol.">
        <title>Solimonas terrae sp. nov., isolated from soil.</title>
        <authorList>
            <person name="Kim S.J."/>
            <person name="Moon J.Y."/>
            <person name="Weon H.Y."/>
            <person name="Ahn J.H."/>
            <person name="Chen W.M."/>
            <person name="Kwon S.W."/>
        </authorList>
    </citation>
    <scope>NUCLEOTIDE SEQUENCE [LARGE SCALE GENOMIC DNA]</scope>
    <source>
        <strain evidence="3 4">KIS83-12</strain>
    </source>
</reference>
<name>A0A6M2BNX4_9GAMM</name>
<dbReference type="SMART" id="SM00267">
    <property type="entry name" value="GGDEF"/>
    <property type="match status" value="1"/>
</dbReference>
<dbReference type="Pfam" id="PF00563">
    <property type="entry name" value="EAL"/>
    <property type="match status" value="1"/>
</dbReference>
<evidence type="ECO:0000259" key="1">
    <source>
        <dbReference type="PROSITE" id="PS50883"/>
    </source>
</evidence>
<gene>
    <name evidence="3" type="ORF">G7Y85_05335</name>
</gene>
<dbReference type="InterPro" id="IPR029787">
    <property type="entry name" value="Nucleotide_cyclase"/>
</dbReference>
<dbReference type="Pfam" id="PF00990">
    <property type="entry name" value="GGDEF"/>
    <property type="match status" value="1"/>
</dbReference>
<feature type="domain" description="GGDEF" evidence="2">
    <location>
        <begin position="20"/>
        <end position="152"/>
    </location>
</feature>
<protein>
    <submittedName>
        <fullName evidence="3">EAL domain-containing protein</fullName>
    </submittedName>
</protein>
<keyword evidence="4" id="KW-1185">Reference proteome</keyword>
<dbReference type="RefSeq" id="WP_166252899.1">
    <property type="nucleotide sequence ID" value="NZ_JAAMOW010000002.1"/>
</dbReference>
<dbReference type="EMBL" id="JAAMOW010000002">
    <property type="protein sequence ID" value="NGY04178.1"/>
    <property type="molecule type" value="Genomic_DNA"/>
</dbReference>
<dbReference type="InterPro" id="IPR035919">
    <property type="entry name" value="EAL_sf"/>
</dbReference>
<organism evidence="3 4">
    <name type="scientific">Solimonas terrae</name>
    <dbReference type="NCBI Taxonomy" id="1396819"/>
    <lineage>
        <taxon>Bacteria</taxon>
        <taxon>Pseudomonadati</taxon>
        <taxon>Pseudomonadota</taxon>
        <taxon>Gammaproteobacteria</taxon>
        <taxon>Nevskiales</taxon>
        <taxon>Nevskiaceae</taxon>
        <taxon>Solimonas</taxon>
    </lineage>
</organism>
<dbReference type="Proteomes" id="UP000472676">
    <property type="component" value="Unassembled WGS sequence"/>
</dbReference>
<dbReference type="PROSITE" id="PS50883">
    <property type="entry name" value="EAL"/>
    <property type="match status" value="1"/>
</dbReference>
<comment type="caution">
    <text evidence="3">The sequence shown here is derived from an EMBL/GenBank/DDBJ whole genome shotgun (WGS) entry which is preliminary data.</text>
</comment>
<accession>A0A6M2BNX4</accession>
<dbReference type="CDD" id="cd01948">
    <property type="entry name" value="EAL"/>
    <property type="match status" value="1"/>
</dbReference>
<proteinExistence type="predicted"/>
<dbReference type="GO" id="GO:0071111">
    <property type="term" value="F:cyclic-guanylate-specific phosphodiesterase activity"/>
    <property type="evidence" value="ECO:0007669"/>
    <property type="project" value="InterPro"/>
</dbReference>
<dbReference type="AlphaFoldDB" id="A0A6M2BNX4"/>
<dbReference type="SUPFAM" id="SSF141868">
    <property type="entry name" value="EAL domain-like"/>
    <property type="match status" value="1"/>
</dbReference>
<dbReference type="SUPFAM" id="SSF55073">
    <property type="entry name" value="Nucleotide cyclase"/>
    <property type="match status" value="1"/>
</dbReference>
<evidence type="ECO:0000313" key="3">
    <source>
        <dbReference type="EMBL" id="NGY04178.1"/>
    </source>
</evidence>
<dbReference type="Gene3D" id="3.20.20.450">
    <property type="entry name" value="EAL domain"/>
    <property type="match status" value="1"/>
</dbReference>
<dbReference type="InterPro" id="IPR050706">
    <property type="entry name" value="Cyclic-di-GMP_PDE-like"/>
</dbReference>
<dbReference type="SMART" id="SM00052">
    <property type="entry name" value="EAL"/>
    <property type="match status" value="1"/>
</dbReference>
<dbReference type="PROSITE" id="PS50887">
    <property type="entry name" value="GGDEF"/>
    <property type="match status" value="1"/>
</dbReference>
<dbReference type="InterPro" id="IPR001633">
    <property type="entry name" value="EAL_dom"/>
</dbReference>
<sequence>MPTSNFGRLCRQLEAWDAYPGAMLVYVDIRQMRSINQWAEPEVGDRIIERTLETLQHWAEPSGIAARLWSAEFVAAKAIDHGQTAIDECRRLRDALCAIRYPSTLGESELSVSLGLVTVGQKRDWARHIVAAGEACQAAKQRGLNQIVTAKTAQHEGACAHRDAAAVLNFRRLRDEGLLTLHPQPIMDIRGGEPRVAKAEFLMRMRGRNGYESLPAGTIETLEYFGLTPELDAYSAQFVLSWIEEQPQLVGQLDGLTMNLSAHSLADARFMQGLFNDVRALRPPPGKLGFEITETAAIAQLEIAAEIIEDFRSIGCNFSLDDFGSGLCSFGYLHSLPVTEVKIDGRFVRDIADDPLAQEIVRAIHQVARAAGKRTVAEFVDCPRKLAMLRSIGVDYAQGFLFSPAVPPERLAEMLRGNTMRAA</sequence>
<dbReference type="InterPro" id="IPR043128">
    <property type="entry name" value="Rev_trsase/Diguanyl_cyclase"/>
</dbReference>
<dbReference type="PANTHER" id="PTHR33121:SF23">
    <property type="entry name" value="CYCLIC DI-GMP PHOSPHODIESTERASE PDEB"/>
    <property type="match status" value="1"/>
</dbReference>
<feature type="domain" description="EAL" evidence="1">
    <location>
        <begin position="163"/>
        <end position="419"/>
    </location>
</feature>
<evidence type="ECO:0000259" key="2">
    <source>
        <dbReference type="PROSITE" id="PS50887"/>
    </source>
</evidence>
<dbReference type="PANTHER" id="PTHR33121">
    <property type="entry name" value="CYCLIC DI-GMP PHOSPHODIESTERASE PDEF"/>
    <property type="match status" value="1"/>
</dbReference>
<dbReference type="Gene3D" id="3.30.70.270">
    <property type="match status" value="1"/>
</dbReference>
<dbReference type="InterPro" id="IPR000160">
    <property type="entry name" value="GGDEF_dom"/>
</dbReference>